<reference evidence="2 3" key="1">
    <citation type="submission" date="2018-01" db="EMBL/GenBank/DDBJ databases">
        <title>Complete genome sequence of Bacteriovorax stolpii DSM12778.</title>
        <authorList>
            <person name="Tang B."/>
            <person name="Chang J."/>
        </authorList>
    </citation>
    <scope>NUCLEOTIDE SEQUENCE [LARGE SCALE GENOMIC DNA]</scope>
    <source>
        <strain evidence="2 3">DSM 12778</strain>
    </source>
</reference>
<dbReference type="KEGG" id="bsto:C0V70_04065"/>
<proteinExistence type="predicted"/>
<dbReference type="Proteomes" id="UP000235584">
    <property type="component" value="Chromosome"/>
</dbReference>
<dbReference type="EMBL" id="CP025704">
    <property type="protein sequence ID" value="AUN97299.1"/>
    <property type="molecule type" value="Genomic_DNA"/>
</dbReference>
<dbReference type="Pfam" id="PF14346">
    <property type="entry name" value="DUF4398"/>
    <property type="match status" value="1"/>
</dbReference>
<dbReference type="Gene3D" id="1.20.1270.390">
    <property type="match status" value="1"/>
</dbReference>
<name>A0A2K9NP53_BACTC</name>
<protein>
    <recommendedName>
        <fullName evidence="1">DUF4398 domain-containing protein</fullName>
    </recommendedName>
</protein>
<organism evidence="2 3">
    <name type="scientific">Bacteriovorax stolpii</name>
    <name type="common">Bdellovibrio stolpii</name>
    <dbReference type="NCBI Taxonomy" id="960"/>
    <lineage>
        <taxon>Bacteria</taxon>
        <taxon>Pseudomonadati</taxon>
        <taxon>Bdellovibrionota</taxon>
        <taxon>Bacteriovoracia</taxon>
        <taxon>Bacteriovoracales</taxon>
        <taxon>Bacteriovoracaceae</taxon>
        <taxon>Bacteriovorax</taxon>
    </lineage>
</organism>
<gene>
    <name evidence="2" type="ORF">C0V70_04065</name>
</gene>
<feature type="domain" description="DUF4398" evidence="1">
    <location>
        <begin position="28"/>
        <end position="96"/>
    </location>
</feature>
<accession>A0A2K9NP53</accession>
<dbReference type="AlphaFoldDB" id="A0A2K9NP53"/>
<dbReference type="InterPro" id="IPR025511">
    <property type="entry name" value="DUF4398"/>
</dbReference>
<evidence type="ECO:0000313" key="3">
    <source>
        <dbReference type="Proteomes" id="UP000235584"/>
    </source>
</evidence>
<dbReference type="OrthoDB" id="5296530at2"/>
<evidence type="ECO:0000259" key="1">
    <source>
        <dbReference type="Pfam" id="PF14346"/>
    </source>
</evidence>
<dbReference type="PROSITE" id="PS51257">
    <property type="entry name" value="PROKAR_LIPOPROTEIN"/>
    <property type="match status" value="1"/>
</dbReference>
<sequence>MLKNNLALILIVLLVSACGLTTTRPKLEMSMAQTAFMAAKEAQADVKAPGLYRKAEYYYLKAKSSYKRKYFNKAQQYALLSKKYSERAEYVAIRKKTLENL</sequence>
<evidence type="ECO:0000313" key="2">
    <source>
        <dbReference type="EMBL" id="AUN97299.1"/>
    </source>
</evidence>
<keyword evidence="3" id="KW-1185">Reference proteome</keyword>